<gene>
    <name evidence="2" type="ORF">E2C01_083065</name>
</gene>
<feature type="region of interest" description="Disordered" evidence="1">
    <location>
        <begin position="45"/>
        <end position="80"/>
    </location>
</feature>
<dbReference type="Proteomes" id="UP000324222">
    <property type="component" value="Unassembled WGS sequence"/>
</dbReference>
<sequence length="80" mass="8835">METAFLAARNAPPPPPPSPPPLLAARYFMNARRIWIRGSVSPHLMLPPPLPALRREKDGDGESHGDEKTLGGRGCRRKKE</sequence>
<accession>A0A5B7IRH5</accession>
<dbReference type="AlphaFoldDB" id="A0A5B7IRH5"/>
<feature type="compositionally biased region" description="Low complexity" evidence="1">
    <location>
        <begin position="1"/>
        <end position="10"/>
    </location>
</feature>
<name>A0A5B7IRH5_PORTR</name>
<evidence type="ECO:0000313" key="2">
    <source>
        <dbReference type="EMBL" id="MPC88171.1"/>
    </source>
</evidence>
<organism evidence="2 3">
    <name type="scientific">Portunus trituberculatus</name>
    <name type="common">Swimming crab</name>
    <name type="synonym">Neptunus trituberculatus</name>
    <dbReference type="NCBI Taxonomy" id="210409"/>
    <lineage>
        <taxon>Eukaryota</taxon>
        <taxon>Metazoa</taxon>
        <taxon>Ecdysozoa</taxon>
        <taxon>Arthropoda</taxon>
        <taxon>Crustacea</taxon>
        <taxon>Multicrustacea</taxon>
        <taxon>Malacostraca</taxon>
        <taxon>Eumalacostraca</taxon>
        <taxon>Eucarida</taxon>
        <taxon>Decapoda</taxon>
        <taxon>Pleocyemata</taxon>
        <taxon>Brachyura</taxon>
        <taxon>Eubrachyura</taxon>
        <taxon>Portunoidea</taxon>
        <taxon>Portunidae</taxon>
        <taxon>Portuninae</taxon>
        <taxon>Portunus</taxon>
    </lineage>
</organism>
<feature type="compositionally biased region" description="Pro residues" evidence="1">
    <location>
        <begin position="11"/>
        <end position="20"/>
    </location>
</feature>
<reference evidence="2 3" key="1">
    <citation type="submission" date="2019-05" db="EMBL/GenBank/DDBJ databases">
        <title>Another draft genome of Portunus trituberculatus and its Hox gene families provides insights of decapod evolution.</title>
        <authorList>
            <person name="Jeong J.-H."/>
            <person name="Song I."/>
            <person name="Kim S."/>
            <person name="Choi T."/>
            <person name="Kim D."/>
            <person name="Ryu S."/>
            <person name="Kim W."/>
        </authorList>
    </citation>
    <scope>NUCLEOTIDE SEQUENCE [LARGE SCALE GENOMIC DNA]</scope>
    <source>
        <tissue evidence="2">Muscle</tissue>
    </source>
</reference>
<proteinExistence type="predicted"/>
<feature type="region of interest" description="Disordered" evidence="1">
    <location>
        <begin position="1"/>
        <end position="20"/>
    </location>
</feature>
<protein>
    <submittedName>
        <fullName evidence="2">Uncharacterized protein</fullName>
    </submittedName>
</protein>
<evidence type="ECO:0000256" key="1">
    <source>
        <dbReference type="SAM" id="MobiDB-lite"/>
    </source>
</evidence>
<keyword evidence="3" id="KW-1185">Reference proteome</keyword>
<evidence type="ECO:0000313" key="3">
    <source>
        <dbReference type="Proteomes" id="UP000324222"/>
    </source>
</evidence>
<feature type="compositionally biased region" description="Basic and acidic residues" evidence="1">
    <location>
        <begin position="53"/>
        <end position="70"/>
    </location>
</feature>
<dbReference type="EMBL" id="VSRR010076882">
    <property type="protein sequence ID" value="MPC88171.1"/>
    <property type="molecule type" value="Genomic_DNA"/>
</dbReference>
<comment type="caution">
    <text evidence="2">The sequence shown here is derived from an EMBL/GenBank/DDBJ whole genome shotgun (WGS) entry which is preliminary data.</text>
</comment>